<dbReference type="eggNOG" id="COG2761">
    <property type="taxonomic scope" value="Bacteria"/>
</dbReference>
<accession>G7UVI8</accession>
<dbReference type="SUPFAM" id="SSF52833">
    <property type="entry name" value="Thioredoxin-like"/>
    <property type="match status" value="1"/>
</dbReference>
<evidence type="ECO:0000313" key="2">
    <source>
        <dbReference type="EMBL" id="AER57649.1"/>
    </source>
</evidence>
<dbReference type="InterPro" id="IPR001853">
    <property type="entry name" value="DSBA-like_thioredoxin_dom"/>
</dbReference>
<feature type="domain" description="DSBA-like thioredoxin" evidence="1">
    <location>
        <begin position="33"/>
        <end position="236"/>
    </location>
</feature>
<dbReference type="Proteomes" id="UP000005870">
    <property type="component" value="Chromosome"/>
</dbReference>
<name>G7UVI8_PSEUP</name>
<dbReference type="PANTHER" id="PTHR13887">
    <property type="entry name" value="GLUTATHIONE S-TRANSFERASE KAPPA"/>
    <property type="match status" value="1"/>
</dbReference>
<proteinExistence type="predicted"/>
<dbReference type="Pfam" id="PF01323">
    <property type="entry name" value="DSBA"/>
    <property type="match status" value="1"/>
</dbReference>
<dbReference type="InterPro" id="IPR036249">
    <property type="entry name" value="Thioredoxin-like_sf"/>
</dbReference>
<dbReference type="KEGG" id="psd:DSC_15025"/>
<dbReference type="AlphaFoldDB" id="G7UVI8"/>
<dbReference type="STRING" id="1045855.DSC_15025"/>
<sequence>MGGARCNGHSHLFQDIAMPQPEPAVHGAGQPVRVDFVSDVVCPWCAIGLKSLLAAAQRIDGLQLELHVQPFELDPELAPGGEDLRQRLMRKYGMSAAQYEASGQAIRERGAALGFTFDLDKRTRSFNTFDAHRLLHWAEEQDAGSQLRLKLALLEAYFTHGLDVSDHAILAQVAAQAGLDGAQARAVLDSDRHAEAVRRDQARWRQAGISAVPSVVFNQQHLVQGGQPVETFEQALRQLSGLAA</sequence>
<organism evidence="2 3">
    <name type="scientific">Pseudoxanthomonas spadix (strain BD-a59)</name>
    <dbReference type="NCBI Taxonomy" id="1045855"/>
    <lineage>
        <taxon>Bacteria</taxon>
        <taxon>Pseudomonadati</taxon>
        <taxon>Pseudomonadota</taxon>
        <taxon>Gammaproteobacteria</taxon>
        <taxon>Lysobacterales</taxon>
        <taxon>Lysobacteraceae</taxon>
        <taxon>Pseudoxanthomonas</taxon>
    </lineage>
</organism>
<dbReference type="Gene3D" id="3.40.30.10">
    <property type="entry name" value="Glutaredoxin"/>
    <property type="match status" value="1"/>
</dbReference>
<dbReference type="CDD" id="cd03024">
    <property type="entry name" value="DsbA_FrnE"/>
    <property type="match status" value="1"/>
</dbReference>
<reference evidence="2 3" key="1">
    <citation type="journal article" date="2012" name="J. Bacteriol.">
        <title>Complete Genome Sequence of the BTEX-Degrading Bacterium Pseudoxanthomonas spadix BD-a59.</title>
        <authorList>
            <person name="Lee S.H."/>
            <person name="Jin H.M."/>
            <person name="Lee H.J."/>
            <person name="Kim J.M."/>
            <person name="Jeon C.O."/>
        </authorList>
    </citation>
    <scope>NUCLEOTIDE SEQUENCE [LARGE SCALE GENOMIC DNA]</scope>
    <source>
        <strain evidence="2 3">BD-a59</strain>
    </source>
</reference>
<dbReference type="GO" id="GO:0016491">
    <property type="term" value="F:oxidoreductase activity"/>
    <property type="evidence" value="ECO:0007669"/>
    <property type="project" value="InterPro"/>
</dbReference>
<dbReference type="PANTHER" id="PTHR13887:SF41">
    <property type="entry name" value="THIOREDOXIN SUPERFAMILY PROTEIN"/>
    <property type="match status" value="1"/>
</dbReference>
<dbReference type="HOGENOM" id="CLU_069253_0_4_6"/>
<gene>
    <name evidence="2" type="ordered locus">DSC_15025</name>
</gene>
<keyword evidence="3" id="KW-1185">Reference proteome</keyword>
<dbReference type="EMBL" id="CP003093">
    <property type="protein sequence ID" value="AER57649.1"/>
    <property type="molecule type" value="Genomic_DNA"/>
</dbReference>
<evidence type="ECO:0000259" key="1">
    <source>
        <dbReference type="Pfam" id="PF01323"/>
    </source>
</evidence>
<evidence type="ECO:0000313" key="3">
    <source>
        <dbReference type="Proteomes" id="UP000005870"/>
    </source>
</evidence>
<protein>
    <submittedName>
        <fullName evidence="2">DSBA oxidoreductase</fullName>
    </submittedName>
</protein>